<proteinExistence type="inferred from homology"/>
<keyword evidence="7" id="KW-1185">Reference proteome</keyword>
<dbReference type="InterPro" id="IPR044946">
    <property type="entry name" value="Restrct_endonuc_typeI_TRD_sf"/>
</dbReference>
<dbReference type="Gene3D" id="3.90.220.20">
    <property type="entry name" value="DNA methylase specificity domains"/>
    <property type="match status" value="2"/>
</dbReference>
<keyword evidence="2" id="KW-0680">Restriction system</keyword>
<dbReference type="SUPFAM" id="SSF116734">
    <property type="entry name" value="DNA methylase specificity domain"/>
    <property type="match status" value="2"/>
</dbReference>
<evidence type="ECO:0000313" key="7">
    <source>
        <dbReference type="Proteomes" id="UP000663970"/>
    </source>
</evidence>
<name>A0ABS3DU96_9BACI</name>
<keyword evidence="4" id="KW-0175">Coiled coil</keyword>
<dbReference type="RefSeq" id="WP_206933076.1">
    <property type="nucleotide sequence ID" value="NZ_JAEKJY010000002.1"/>
</dbReference>
<dbReference type="Pfam" id="PF01420">
    <property type="entry name" value="Methylase_S"/>
    <property type="match status" value="2"/>
</dbReference>
<dbReference type="EMBL" id="JAEKJY010000002">
    <property type="protein sequence ID" value="MBN8234920.1"/>
    <property type="molecule type" value="Genomic_DNA"/>
</dbReference>
<dbReference type="PANTHER" id="PTHR30408:SF12">
    <property type="entry name" value="TYPE I RESTRICTION ENZYME MJAVIII SPECIFICITY SUBUNIT"/>
    <property type="match status" value="1"/>
</dbReference>
<keyword evidence="6" id="KW-0255">Endonuclease</keyword>
<keyword evidence="6" id="KW-0540">Nuclease</keyword>
<dbReference type="InterPro" id="IPR052021">
    <property type="entry name" value="Type-I_RS_S_subunit"/>
</dbReference>
<dbReference type="PANTHER" id="PTHR30408">
    <property type="entry name" value="TYPE-1 RESTRICTION ENZYME ECOKI SPECIFICITY PROTEIN"/>
    <property type="match status" value="1"/>
</dbReference>
<accession>A0ABS3DU96</accession>
<evidence type="ECO:0000256" key="3">
    <source>
        <dbReference type="ARBA" id="ARBA00023125"/>
    </source>
</evidence>
<organism evidence="6 7">
    <name type="scientific">Halobacillus kuroshimensis</name>
    <dbReference type="NCBI Taxonomy" id="302481"/>
    <lineage>
        <taxon>Bacteria</taxon>
        <taxon>Bacillati</taxon>
        <taxon>Bacillota</taxon>
        <taxon>Bacilli</taxon>
        <taxon>Bacillales</taxon>
        <taxon>Bacillaceae</taxon>
        <taxon>Halobacillus</taxon>
    </lineage>
</organism>
<dbReference type="InterPro" id="IPR000055">
    <property type="entry name" value="Restrct_endonuc_typeI_TRD"/>
</dbReference>
<comment type="caution">
    <text evidence="6">The sequence shown here is derived from an EMBL/GenBank/DDBJ whole genome shotgun (WGS) entry which is preliminary data.</text>
</comment>
<protein>
    <submittedName>
        <fullName evidence="6">Restriction endonuclease subunit S</fullName>
    </submittedName>
</protein>
<gene>
    <name evidence="6" type="ORF">JF544_06645</name>
</gene>
<feature type="domain" description="Type I restriction modification DNA specificity" evidence="5">
    <location>
        <begin position="302"/>
        <end position="393"/>
    </location>
</feature>
<evidence type="ECO:0000256" key="1">
    <source>
        <dbReference type="ARBA" id="ARBA00010923"/>
    </source>
</evidence>
<sequence>MTNKNMPEVRLDGFSGEWEQCKLAEVAQYSNGGSFENEVVNKGKYELITLKSVDIDGKLVPSNKYINSEVITLKKGTLVMILSEQAPGLLGKTAVIPLDNYYVLNQRVASLTPKEKTDSIFLNKAINRKGKYFSSKGAGTKVQNISKQNVENFEFFAPEFKEQQKIGKFFKSLDDRIALQQRQIELLKESKQGFLQKMFPKDGERVPEVRFDGFSGEWKKCKLEDIVERVQGNDGRMDLPTLTISAEQGWLDQRERFSANIAGKEQKNYTLLSKGELSYNHGNSKLAKYGVIYELKNYEEALVPRVYHSFRPKPDSDSSFIEYMFATKRPDRELAKLVTSGARMDGLLNINYQAFVGINITVPEYKEQQKIGEFFKKLDDSIATHEKELELLKETKKGFLQKMFV</sequence>
<feature type="coiled-coil region" evidence="4">
    <location>
        <begin position="375"/>
        <end position="402"/>
    </location>
</feature>
<comment type="similarity">
    <text evidence="1">Belongs to the type-I restriction system S methylase family.</text>
</comment>
<dbReference type="GO" id="GO:0004519">
    <property type="term" value="F:endonuclease activity"/>
    <property type="evidence" value="ECO:0007669"/>
    <property type="project" value="UniProtKB-KW"/>
</dbReference>
<feature type="domain" description="Type I restriction modification DNA specificity" evidence="5">
    <location>
        <begin position="17"/>
        <end position="188"/>
    </location>
</feature>
<evidence type="ECO:0000256" key="2">
    <source>
        <dbReference type="ARBA" id="ARBA00022747"/>
    </source>
</evidence>
<keyword evidence="6" id="KW-0378">Hydrolase</keyword>
<evidence type="ECO:0000256" key="4">
    <source>
        <dbReference type="SAM" id="Coils"/>
    </source>
</evidence>
<dbReference type="Proteomes" id="UP000663970">
    <property type="component" value="Unassembled WGS sequence"/>
</dbReference>
<evidence type="ECO:0000259" key="5">
    <source>
        <dbReference type="Pfam" id="PF01420"/>
    </source>
</evidence>
<keyword evidence="3" id="KW-0238">DNA-binding</keyword>
<evidence type="ECO:0000313" key="6">
    <source>
        <dbReference type="EMBL" id="MBN8234920.1"/>
    </source>
</evidence>
<reference evidence="6 7" key="1">
    <citation type="submission" date="2020-12" db="EMBL/GenBank/DDBJ databases">
        <title>Oil enriched cultivation method for isolating marine PHA-producing bacteria.</title>
        <authorList>
            <person name="Zheng W."/>
            <person name="Yu S."/>
            <person name="Huang Y."/>
        </authorList>
    </citation>
    <scope>NUCLEOTIDE SEQUENCE [LARGE SCALE GENOMIC DNA]</scope>
    <source>
        <strain evidence="6 7">SY-2-6</strain>
    </source>
</reference>